<dbReference type="EMBL" id="JBHRZG010000006">
    <property type="protein sequence ID" value="MFC3832314.1"/>
    <property type="molecule type" value="Genomic_DNA"/>
</dbReference>
<reference evidence="2" key="1">
    <citation type="journal article" date="2019" name="Int. J. Syst. Evol. Microbiol.">
        <title>The Global Catalogue of Microorganisms (GCM) 10K type strain sequencing project: providing services to taxonomists for standard genome sequencing and annotation.</title>
        <authorList>
            <consortium name="The Broad Institute Genomics Platform"/>
            <consortium name="The Broad Institute Genome Sequencing Center for Infectious Disease"/>
            <person name="Wu L."/>
            <person name="Ma J."/>
        </authorList>
    </citation>
    <scope>NUCLEOTIDE SEQUENCE [LARGE SCALE GENOMIC DNA]</scope>
    <source>
        <strain evidence="2">CCTCC AB 2017081</strain>
    </source>
</reference>
<organism evidence="1 2">
    <name type="scientific">Deinococcus rufus</name>
    <dbReference type="NCBI Taxonomy" id="2136097"/>
    <lineage>
        <taxon>Bacteria</taxon>
        <taxon>Thermotogati</taxon>
        <taxon>Deinococcota</taxon>
        <taxon>Deinococci</taxon>
        <taxon>Deinococcales</taxon>
        <taxon>Deinococcaceae</taxon>
        <taxon>Deinococcus</taxon>
    </lineage>
</organism>
<accession>A0ABV7Z845</accession>
<name>A0ABV7Z845_9DEIO</name>
<keyword evidence="2" id="KW-1185">Reference proteome</keyword>
<sequence>MPKAGLYALLAILGFALLFAFLPSGGRADARTGAELSGVKFRMYPSRDEDAVWSFAAQRVTSDPVAGQTQLSGLSGGQRLLRERDPKTKALTGRETLDARLDTPELSIDDQDTMTTRQARITLVKECAGIDLKGTDAQPVTIEQGRGFSAPVAEIRSPFLSGHAEKLQMSFNFDLNDMDNDRSSTRIDTKPAKICRDGQLVPNPRAAARSKEN</sequence>
<evidence type="ECO:0000313" key="2">
    <source>
        <dbReference type="Proteomes" id="UP001595803"/>
    </source>
</evidence>
<dbReference type="RefSeq" id="WP_322474263.1">
    <property type="nucleotide sequence ID" value="NZ_JBHRZG010000006.1"/>
</dbReference>
<gene>
    <name evidence="1" type="ORF">ACFOSB_05545</name>
</gene>
<evidence type="ECO:0000313" key="1">
    <source>
        <dbReference type="EMBL" id="MFC3832314.1"/>
    </source>
</evidence>
<dbReference type="Proteomes" id="UP001595803">
    <property type="component" value="Unassembled WGS sequence"/>
</dbReference>
<comment type="caution">
    <text evidence="1">The sequence shown here is derived from an EMBL/GenBank/DDBJ whole genome shotgun (WGS) entry which is preliminary data.</text>
</comment>
<proteinExistence type="predicted"/>
<protein>
    <submittedName>
        <fullName evidence="1">Uncharacterized protein</fullName>
    </submittedName>
</protein>